<reference evidence="1 2" key="1">
    <citation type="journal article" date="2019" name="Front. Microbiol.">
        <title>Genomic Features for Desiccation Tolerance and Sugar Biosynthesis in the Extremophile Gloeocapsopsis sp. UTEX B3054.</title>
        <authorList>
            <person name="Urrejola C."/>
            <person name="Alcorta J."/>
            <person name="Salas L."/>
            <person name="Vasquez M."/>
            <person name="Polz M.F."/>
            <person name="Vicuna R."/>
            <person name="Diez B."/>
        </authorList>
    </citation>
    <scope>NUCLEOTIDE SEQUENCE [LARGE SCALE GENOMIC DNA]</scope>
    <source>
        <strain evidence="1 2">1H9</strain>
    </source>
</reference>
<proteinExistence type="predicted"/>
<gene>
    <name evidence="1" type="ORF">BWI75_10110</name>
</gene>
<dbReference type="Pfam" id="PF03385">
    <property type="entry name" value="STELLO"/>
    <property type="match status" value="1"/>
</dbReference>
<protein>
    <recommendedName>
        <fullName evidence="3">DUF288 domain-containing protein</fullName>
    </recommendedName>
</protein>
<dbReference type="EMBL" id="NAPY01000013">
    <property type="protein sequence ID" value="MUL36691.1"/>
    <property type="molecule type" value="Genomic_DNA"/>
</dbReference>
<evidence type="ECO:0000313" key="1">
    <source>
        <dbReference type="EMBL" id="MUL36691.1"/>
    </source>
</evidence>
<accession>A0A6N8FUS2</accession>
<evidence type="ECO:0000313" key="2">
    <source>
        <dbReference type="Proteomes" id="UP000441797"/>
    </source>
</evidence>
<dbReference type="RefSeq" id="WP_105221497.1">
    <property type="nucleotide sequence ID" value="NZ_CAWNSU010000096.1"/>
</dbReference>
<organism evidence="1 2">
    <name type="scientific">Gloeocapsopsis dulcis AAB1 = 1H9</name>
    <dbReference type="NCBI Taxonomy" id="1433147"/>
    <lineage>
        <taxon>Bacteria</taxon>
        <taxon>Bacillati</taxon>
        <taxon>Cyanobacteriota</taxon>
        <taxon>Cyanophyceae</taxon>
        <taxon>Oscillatoriophycideae</taxon>
        <taxon>Chroococcales</taxon>
        <taxon>Chroococcaceae</taxon>
        <taxon>Gloeocapsopsis</taxon>
        <taxon>Gloeocapsopsis dulcis</taxon>
    </lineage>
</organism>
<dbReference type="Proteomes" id="UP000441797">
    <property type="component" value="Unassembled WGS sequence"/>
</dbReference>
<dbReference type="PANTHER" id="PTHR31362:SF0">
    <property type="entry name" value="EXOSTOSIN DOMAIN-CONTAINING PROTEIN-RELATED"/>
    <property type="match status" value="1"/>
</dbReference>
<dbReference type="PANTHER" id="PTHR31362">
    <property type="entry name" value="GLYCOSYLTRANSFERASE STELLO1-RELATED"/>
    <property type="match status" value="1"/>
</dbReference>
<dbReference type="OrthoDB" id="446056at2"/>
<keyword evidence="2" id="KW-1185">Reference proteome</keyword>
<evidence type="ECO:0008006" key="3">
    <source>
        <dbReference type="Google" id="ProtNLM"/>
    </source>
</evidence>
<comment type="caution">
    <text evidence="1">The sequence shown here is derived from an EMBL/GenBank/DDBJ whole genome shotgun (WGS) entry which is preliminary data.</text>
</comment>
<dbReference type="AlphaFoldDB" id="A0A6N8FUS2"/>
<dbReference type="InterPro" id="IPR005049">
    <property type="entry name" value="STL-like"/>
</dbReference>
<sequence length="326" mass="38090">MPNKFIVITSINYPTEALRKFSALPDWQVILVADLKTPQDWQLENVKLLSVEEQKSLPFAILKYLPWNHYARKNVGYLYAMMQGAELIYETDDDNIPYESWHEFHPVHLQAQAYTSPNKFFNAYSYFCQANIWPRGFPLTAIRSTAKVQITNEFISAPIQQGLADLDPDVDAIYRLTIGEEVKFSKKDPIFLAPGTYCPFNSQNTLWYPEAFQYMFLPAFVFNRLTDIWRGYIAQHFLHQKAQGVLFCNASVYQERNYHKLLHDFIEEIELYTRTEELISVLTEYTANSLDFAGVMQYLHQRRFVKNEEVALFDAWLQDLSSLGLV</sequence>
<name>A0A6N8FUS2_9CHRO</name>